<comment type="similarity">
    <text evidence="3">Belongs to the glycosyltransferase group 1 family. Glycosyltransferase 30 subfamily.</text>
</comment>
<dbReference type="NCBIfam" id="NF004388">
    <property type="entry name" value="PRK05749.1-4"/>
    <property type="match status" value="1"/>
</dbReference>
<feature type="domain" description="Glycosyl transferase family 1" evidence="14">
    <location>
        <begin position="311"/>
        <end position="400"/>
    </location>
</feature>
<dbReference type="SUPFAM" id="SSF53756">
    <property type="entry name" value="UDP-Glycosyltransferase/glycogen phosphorylase"/>
    <property type="match status" value="1"/>
</dbReference>
<sequence>MMRALYTALLGLALPLIFAHLARRGLREPAYRRGWGQRLGWLPPSARTQTPPLWVHAASVGEVRAIAPLIRQLQTDHPDTPLLLTTTTPAGAEQAAGLLRPEDRQTYLPLDCPGAVARFLDRARPRLAVIVEMELWPNLFAALRRREIPVLLANARMSARSARRYARLRRLIAPVLATPTRILAQAEDDASRLTELGAPAGRVEVAGNLKFDLALPADLAERGAELRASLGARPAWIAASTREGEEESILAAHATVRRTHPDALLLLAPRHPQRFDEVADLIRDHTGEPARRSRGEVPDADQPVYLADTLGELPLLYAAADLAFVGGSLVPLGGQNVLEPAAVGRAVITGPSRYNFATITRGLEAAGALTEVADADALGRTVTELLTDPESRAAMGAAGAELVAAHRGATQRLAAQVAAILKTGAAPREEGG</sequence>
<name>A0A1I1RR68_9GAMM</name>
<keyword evidence="13" id="KW-0448">Lipopolysaccharide biosynthesis</keyword>
<dbReference type="Pfam" id="PF04413">
    <property type="entry name" value="Glycos_transf_N"/>
    <property type="match status" value="1"/>
</dbReference>
<dbReference type="EC" id="2.4.99.12" evidence="4 13"/>
<reference evidence="16 17" key="1">
    <citation type="submission" date="2016-10" db="EMBL/GenBank/DDBJ databases">
        <authorList>
            <person name="de Groot N.N."/>
        </authorList>
    </citation>
    <scope>NUCLEOTIDE SEQUENCE [LARGE SCALE GENOMIC DNA]</scope>
    <source>
        <strain evidence="16 17">HL3</strain>
    </source>
</reference>
<keyword evidence="17" id="KW-1185">Reference proteome</keyword>
<dbReference type="InterPro" id="IPR038107">
    <property type="entry name" value="Glycos_transf_N_sf"/>
</dbReference>
<evidence type="ECO:0000256" key="10">
    <source>
        <dbReference type="ARBA" id="ARBA00049183"/>
    </source>
</evidence>
<evidence type="ECO:0000256" key="8">
    <source>
        <dbReference type="ARBA" id="ARBA00022968"/>
    </source>
</evidence>
<feature type="domain" description="3-deoxy-D-manno-octulosonic-acid transferase N-terminal" evidence="15">
    <location>
        <begin position="34"/>
        <end position="212"/>
    </location>
</feature>
<dbReference type="RefSeq" id="WP_093428175.1">
    <property type="nucleotide sequence ID" value="NZ_FOMJ01000004.1"/>
</dbReference>
<evidence type="ECO:0000256" key="2">
    <source>
        <dbReference type="ARBA" id="ARBA00004713"/>
    </source>
</evidence>
<dbReference type="PANTHER" id="PTHR42755">
    <property type="entry name" value="3-DEOXY-MANNO-OCTULOSONATE CYTIDYLYLTRANSFERASE"/>
    <property type="match status" value="1"/>
</dbReference>
<evidence type="ECO:0000256" key="4">
    <source>
        <dbReference type="ARBA" id="ARBA00012621"/>
    </source>
</evidence>
<keyword evidence="8" id="KW-0735">Signal-anchor</keyword>
<keyword evidence="7 13" id="KW-0808">Transferase</keyword>
<dbReference type="FunFam" id="3.40.50.11720:FF:000001">
    <property type="entry name" value="3-deoxy-D-manno-octulosonic acid transferase"/>
    <property type="match status" value="1"/>
</dbReference>
<dbReference type="FunFam" id="3.40.50.2000:FF:000032">
    <property type="entry name" value="3-deoxy-D-manno-octulosonic acid transferase"/>
    <property type="match status" value="1"/>
</dbReference>
<dbReference type="OrthoDB" id="9789797at2"/>
<feature type="site" description="Transition state stabilizer" evidence="12">
    <location>
        <position position="132"/>
    </location>
</feature>
<dbReference type="InterPro" id="IPR039901">
    <property type="entry name" value="Kdotransferase"/>
</dbReference>
<evidence type="ECO:0000256" key="5">
    <source>
        <dbReference type="ARBA" id="ARBA00019077"/>
    </source>
</evidence>
<organism evidence="16 17">
    <name type="scientific">Thiohalospira halophila DSM 15071</name>
    <dbReference type="NCBI Taxonomy" id="1123397"/>
    <lineage>
        <taxon>Bacteria</taxon>
        <taxon>Pseudomonadati</taxon>
        <taxon>Pseudomonadota</taxon>
        <taxon>Gammaproteobacteria</taxon>
        <taxon>Thiohalospirales</taxon>
        <taxon>Thiohalospiraceae</taxon>
        <taxon>Thiohalospira</taxon>
    </lineage>
</organism>
<dbReference type="UniPathway" id="UPA00958"/>
<dbReference type="Pfam" id="PF00534">
    <property type="entry name" value="Glycos_transf_1"/>
    <property type="match status" value="1"/>
</dbReference>
<dbReference type="GO" id="GO:0043842">
    <property type="term" value="F:Kdo transferase activity"/>
    <property type="evidence" value="ECO:0007669"/>
    <property type="project" value="UniProtKB-EC"/>
</dbReference>
<keyword evidence="6" id="KW-0472">Membrane</keyword>
<comment type="pathway">
    <text evidence="2 13">Bacterial outer membrane biogenesis; LPS core biosynthesis.</text>
</comment>
<evidence type="ECO:0000256" key="13">
    <source>
        <dbReference type="RuleBase" id="RU365103"/>
    </source>
</evidence>
<evidence type="ECO:0000313" key="16">
    <source>
        <dbReference type="EMBL" id="SFD36517.1"/>
    </source>
</evidence>
<evidence type="ECO:0000313" key="17">
    <source>
        <dbReference type="Proteomes" id="UP000198611"/>
    </source>
</evidence>
<keyword evidence="8" id="KW-0812">Transmembrane</keyword>
<keyword evidence="6" id="KW-0997">Cell inner membrane</keyword>
<dbReference type="Gene3D" id="3.40.50.2000">
    <property type="entry name" value="Glycogen Phosphorylase B"/>
    <property type="match status" value="1"/>
</dbReference>
<evidence type="ECO:0000256" key="6">
    <source>
        <dbReference type="ARBA" id="ARBA00022519"/>
    </source>
</evidence>
<dbReference type="InterPro" id="IPR001296">
    <property type="entry name" value="Glyco_trans_1"/>
</dbReference>
<dbReference type="Proteomes" id="UP000198611">
    <property type="component" value="Unassembled WGS sequence"/>
</dbReference>
<dbReference type="Gene3D" id="3.40.50.11720">
    <property type="entry name" value="3-Deoxy-D-manno-octulosonic-acid transferase, N-terminal domain"/>
    <property type="match status" value="1"/>
</dbReference>
<comment type="function">
    <text evidence="13">Involved in lipopolysaccharide (LPS) biosynthesis. Catalyzes the transfer of 3-deoxy-D-manno-octulosonate (Kdo) residue(s) from CMP-Kdo to lipid IV(A), the tetraacyldisaccharide-1,4'-bisphosphate precursor of lipid A.</text>
</comment>
<dbReference type="STRING" id="1123397.SAMN05660831_01535"/>
<dbReference type="PANTHER" id="PTHR42755:SF1">
    <property type="entry name" value="3-DEOXY-D-MANNO-OCTULOSONIC ACID TRANSFERASE, MITOCHONDRIAL-RELATED"/>
    <property type="match status" value="1"/>
</dbReference>
<accession>A0A1I1RR68</accession>
<evidence type="ECO:0000256" key="9">
    <source>
        <dbReference type="ARBA" id="ARBA00031445"/>
    </source>
</evidence>
<dbReference type="InterPro" id="IPR007507">
    <property type="entry name" value="Glycos_transf_N"/>
</dbReference>
<dbReference type="AlphaFoldDB" id="A0A1I1RR68"/>
<gene>
    <name evidence="16" type="ORF">SAMN05660831_01535</name>
</gene>
<evidence type="ECO:0000259" key="15">
    <source>
        <dbReference type="Pfam" id="PF04413"/>
    </source>
</evidence>
<feature type="active site" description="Proton acceptor" evidence="11">
    <location>
        <position position="62"/>
    </location>
</feature>
<evidence type="ECO:0000256" key="7">
    <source>
        <dbReference type="ARBA" id="ARBA00022679"/>
    </source>
</evidence>
<comment type="catalytic activity">
    <reaction evidence="10 13">
        <text>lipid IVA (E. coli) + CMP-3-deoxy-beta-D-manno-octulosonate = alpha-Kdo-(2-&gt;6)-lipid IVA (E. coli) + CMP + H(+)</text>
        <dbReference type="Rhea" id="RHEA:28066"/>
        <dbReference type="ChEBI" id="CHEBI:15378"/>
        <dbReference type="ChEBI" id="CHEBI:58603"/>
        <dbReference type="ChEBI" id="CHEBI:60364"/>
        <dbReference type="ChEBI" id="CHEBI:60377"/>
        <dbReference type="ChEBI" id="CHEBI:85987"/>
        <dbReference type="EC" id="2.4.99.12"/>
    </reaction>
</comment>
<evidence type="ECO:0000259" key="14">
    <source>
        <dbReference type="Pfam" id="PF00534"/>
    </source>
</evidence>
<protein>
    <recommendedName>
        <fullName evidence="5 13">3-deoxy-D-manno-octulosonic acid transferase</fullName>
        <shortName evidence="13">Kdo transferase</shortName>
        <ecNumber evidence="4 13">2.4.99.12</ecNumber>
    </recommendedName>
    <alternativeName>
        <fullName evidence="9 13">Lipid IV(A) 3-deoxy-D-manno-octulosonic acid transferase</fullName>
    </alternativeName>
</protein>
<feature type="site" description="Transition state stabilizer" evidence="12">
    <location>
        <position position="210"/>
    </location>
</feature>
<dbReference type="EMBL" id="FOMJ01000004">
    <property type="protein sequence ID" value="SFD36517.1"/>
    <property type="molecule type" value="Genomic_DNA"/>
</dbReference>
<evidence type="ECO:0000256" key="3">
    <source>
        <dbReference type="ARBA" id="ARBA00006380"/>
    </source>
</evidence>
<evidence type="ECO:0000256" key="12">
    <source>
        <dbReference type="PIRSR" id="PIRSR639901-2"/>
    </source>
</evidence>
<evidence type="ECO:0000256" key="1">
    <source>
        <dbReference type="ARBA" id="ARBA00004388"/>
    </source>
</evidence>
<comment type="subcellular location">
    <subcellularLocation>
        <location evidence="1">Cell inner membrane</location>
        <topology evidence="1">Single-pass membrane protein</topology>
        <orientation evidence="1">Cytoplasmic side</orientation>
    </subcellularLocation>
    <subcellularLocation>
        <location evidence="13">Cell membrane</location>
    </subcellularLocation>
</comment>
<dbReference type="GO" id="GO:0005886">
    <property type="term" value="C:plasma membrane"/>
    <property type="evidence" value="ECO:0007669"/>
    <property type="project" value="UniProtKB-SubCell"/>
</dbReference>
<proteinExistence type="inferred from homology"/>
<keyword evidence="13" id="KW-1003">Cell membrane</keyword>
<dbReference type="GO" id="GO:0009245">
    <property type="term" value="P:lipid A biosynthetic process"/>
    <property type="evidence" value="ECO:0007669"/>
    <property type="project" value="TreeGrafter"/>
</dbReference>
<evidence type="ECO:0000256" key="11">
    <source>
        <dbReference type="PIRSR" id="PIRSR639901-1"/>
    </source>
</evidence>
<dbReference type="GO" id="GO:0009244">
    <property type="term" value="P:lipopolysaccharide core region biosynthetic process"/>
    <property type="evidence" value="ECO:0007669"/>
    <property type="project" value="UniProtKB-UniRule"/>
</dbReference>